<dbReference type="SMART" id="SM00347">
    <property type="entry name" value="HTH_MARR"/>
    <property type="match status" value="1"/>
</dbReference>
<dbReference type="InterPro" id="IPR023187">
    <property type="entry name" value="Tscrpt_reg_MarR-type_CS"/>
</dbReference>
<accession>A0A2I2L2M7</accession>
<keyword evidence="3" id="KW-0804">Transcription</keyword>
<evidence type="ECO:0000256" key="2">
    <source>
        <dbReference type="ARBA" id="ARBA00023125"/>
    </source>
</evidence>
<gene>
    <name evidence="5" type="ORF">FRACA_940010</name>
</gene>
<organism evidence="5 6">
    <name type="scientific">Frankia canadensis</name>
    <dbReference type="NCBI Taxonomy" id="1836972"/>
    <lineage>
        <taxon>Bacteria</taxon>
        <taxon>Bacillati</taxon>
        <taxon>Actinomycetota</taxon>
        <taxon>Actinomycetes</taxon>
        <taxon>Frankiales</taxon>
        <taxon>Frankiaceae</taxon>
        <taxon>Frankia</taxon>
    </lineage>
</organism>
<dbReference type="PANTHER" id="PTHR33164">
    <property type="entry name" value="TRANSCRIPTIONAL REGULATOR, MARR FAMILY"/>
    <property type="match status" value="1"/>
</dbReference>
<dbReference type="PROSITE" id="PS50995">
    <property type="entry name" value="HTH_MARR_2"/>
    <property type="match status" value="1"/>
</dbReference>
<keyword evidence="1" id="KW-0805">Transcription regulation</keyword>
<reference evidence="5 6" key="1">
    <citation type="submission" date="2017-06" db="EMBL/GenBank/DDBJ databases">
        <authorList>
            <person name="Kim H.J."/>
            <person name="Triplett B.A."/>
        </authorList>
    </citation>
    <scope>NUCLEOTIDE SEQUENCE [LARGE SCALE GENOMIC DNA]</scope>
    <source>
        <strain evidence="5">FRACA_ARgP5</strain>
    </source>
</reference>
<keyword evidence="2" id="KW-0238">DNA-binding</keyword>
<dbReference type="SUPFAM" id="SSF46785">
    <property type="entry name" value="Winged helix' DNA-binding domain"/>
    <property type="match status" value="1"/>
</dbReference>
<feature type="domain" description="HTH marR-type" evidence="4">
    <location>
        <begin position="7"/>
        <end position="140"/>
    </location>
</feature>
<sequence length="154" mass="16441">MPPPRTGDAAVDLLLAAAHRVRVTVDEALRASVGLSLARFKVLRLLAETGPCRLRDLADAVTVAPRTMTETVDALAADGLVTRRSHPTDRRAVLLALTEAGQEALAEGQRRQADSVAVLTRRLNAPQRARLVELLSLIAVDEPRGDATGHETTG</sequence>
<evidence type="ECO:0000313" key="5">
    <source>
        <dbReference type="EMBL" id="SNQ52169.1"/>
    </source>
</evidence>
<dbReference type="GO" id="GO:0006950">
    <property type="term" value="P:response to stress"/>
    <property type="evidence" value="ECO:0007669"/>
    <property type="project" value="TreeGrafter"/>
</dbReference>
<dbReference type="RefSeq" id="WP_101836408.1">
    <property type="nucleotide sequence ID" value="NZ_FZMO01000563.1"/>
</dbReference>
<keyword evidence="6" id="KW-1185">Reference proteome</keyword>
<evidence type="ECO:0000259" key="4">
    <source>
        <dbReference type="PROSITE" id="PS50995"/>
    </source>
</evidence>
<dbReference type="GO" id="GO:0003700">
    <property type="term" value="F:DNA-binding transcription factor activity"/>
    <property type="evidence" value="ECO:0007669"/>
    <property type="project" value="InterPro"/>
</dbReference>
<dbReference type="Pfam" id="PF01047">
    <property type="entry name" value="MarR"/>
    <property type="match status" value="1"/>
</dbReference>
<dbReference type="EMBL" id="FZMO01000563">
    <property type="protein sequence ID" value="SNQ52169.1"/>
    <property type="molecule type" value="Genomic_DNA"/>
</dbReference>
<dbReference type="InterPro" id="IPR036390">
    <property type="entry name" value="WH_DNA-bd_sf"/>
</dbReference>
<proteinExistence type="predicted"/>
<dbReference type="Proteomes" id="UP000234331">
    <property type="component" value="Unassembled WGS sequence"/>
</dbReference>
<dbReference type="PANTHER" id="PTHR33164:SF43">
    <property type="entry name" value="HTH-TYPE TRANSCRIPTIONAL REPRESSOR YETL"/>
    <property type="match status" value="1"/>
</dbReference>
<dbReference type="InterPro" id="IPR036388">
    <property type="entry name" value="WH-like_DNA-bd_sf"/>
</dbReference>
<dbReference type="GO" id="GO:0003677">
    <property type="term" value="F:DNA binding"/>
    <property type="evidence" value="ECO:0007669"/>
    <property type="project" value="UniProtKB-KW"/>
</dbReference>
<name>A0A2I2L2M7_9ACTN</name>
<protein>
    <submittedName>
        <fullName evidence="5">Putative transcription regulator protein</fullName>
    </submittedName>
</protein>
<evidence type="ECO:0000313" key="6">
    <source>
        <dbReference type="Proteomes" id="UP000234331"/>
    </source>
</evidence>
<evidence type="ECO:0000256" key="3">
    <source>
        <dbReference type="ARBA" id="ARBA00023163"/>
    </source>
</evidence>
<evidence type="ECO:0000256" key="1">
    <source>
        <dbReference type="ARBA" id="ARBA00023015"/>
    </source>
</evidence>
<dbReference type="InterPro" id="IPR000835">
    <property type="entry name" value="HTH_MarR-typ"/>
</dbReference>
<dbReference type="PROSITE" id="PS01117">
    <property type="entry name" value="HTH_MARR_1"/>
    <property type="match status" value="1"/>
</dbReference>
<dbReference type="Gene3D" id="1.10.10.10">
    <property type="entry name" value="Winged helix-like DNA-binding domain superfamily/Winged helix DNA-binding domain"/>
    <property type="match status" value="1"/>
</dbReference>
<dbReference type="InterPro" id="IPR039422">
    <property type="entry name" value="MarR/SlyA-like"/>
</dbReference>
<dbReference type="OrthoDB" id="3216907at2"/>
<dbReference type="AlphaFoldDB" id="A0A2I2L2M7"/>